<reference evidence="1 2" key="1">
    <citation type="submission" date="2018-05" db="EMBL/GenBank/DDBJ databases">
        <title>Genomic Encyclopedia of Archaeal and Bacterial Type Strains, Phase II (KMG-II): from individual species to whole genera.</title>
        <authorList>
            <person name="Goeker M."/>
        </authorList>
    </citation>
    <scope>NUCLEOTIDE SEQUENCE [LARGE SCALE GENOMIC DNA]</scope>
    <source>
        <strain evidence="1 2">DSM 19975</strain>
    </source>
</reference>
<evidence type="ECO:0000313" key="2">
    <source>
        <dbReference type="Proteomes" id="UP000245678"/>
    </source>
</evidence>
<sequence>MEIKYLTQLDNNRTIDGISGFSKTLQPISLEEIIYLEKTYNAGAQFPVALRELLFIAGNYCYVLDYGLNNSQHEMQESARELMNECGVSIQRPFFVIDVYNASDQFLFVFLDEDQNDPNVYSACMPVPGIVKEFPRDLKRTLSSYINRLVGVVLSGQNPF</sequence>
<comment type="caution">
    <text evidence="1">The sequence shown here is derived from an EMBL/GenBank/DDBJ whole genome shotgun (WGS) entry which is preliminary data.</text>
</comment>
<keyword evidence="2" id="KW-1185">Reference proteome</keyword>
<dbReference type="AlphaFoldDB" id="A0A316HYE7"/>
<dbReference type="RefSeq" id="WP_109606150.1">
    <property type="nucleotide sequence ID" value="NZ_QGHA01000001.1"/>
</dbReference>
<evidence type="ECO:0000313" key="1">
    <source>
        <dbReference type="EMBL" id="PWK80082.1"/>
    </source>
</evidence>
<organism evidence="1 2">
    <name type="scientific">Mucilaginibacter oryzae</name>
    <dbReference type="NCBI Taxonomy" id="468058"/>
    <lineage>
        <taxon>Bacteria</taxon>
        <taxon>Pseudomonadati</taxon>
        <taxon>Bacteroidota</taxon>
        <taxon>Sphingobacteriia</taxon>
        <taxon>Sphingobacteriales</taxon>
        <taxon>Sphingobacteriaceae</taxon>
        <taxon>Mucilaginibacter</taxon>
    </lineage>
</organism>
<proteinExistence type="predicted"/>
<name>A0A316HYE7_9SPHI</name>
<dbReference type="Proteomes" id="UP000245678">
    <property type="component" value="Unassembled WGS sequence"/>
</dbReference>
<evidence type="ECO:0008006" key="3">
    <source>
        <dbReference type="Google" id="ProtNLM"/>
    </source>
</evidence>
<gene>
    <name evidence="1" type="ORF">LX99_00546</name>
</gene>
<protein>
    <recommendedName>
        <fullName evidence="3">SUKH superfamily protein</fullName>
    </recommendedName>
</protein>
<dbReference type="EMBL" id="QGHA01000001">
    <property type="protein sequence ID" value="PWK80082.1"/>
    <property type="molecule type" value="Genomic_DNA"/>
</dbReference>
<accession>A0A316HYE7</accession>